<feature type="transmembrane region" description="Helical" evidence="11">
    <location>
        <begin position="373"/>
        <end position="397"/>
    </location>
</feature>
<evidence type="ECO:0000256" key="7">
    <source>
        <dbReference type="ARBA" id="ARBA00023128"/>
    </source>
</evidence>
<feature type="domain" description="Membrane insertase YidC/Oxa/ALB C-terminal" evidence="12">
    <location>
        <begin position="375"/>
        <end position="569"/>
    </location>
</feature>
<dbReference type="InterPro" id="IPR028055">
    <property type="entry name" value="YidC/Oxa/ALB_C"/>
</dbReference>
<dbReference type="STRING" id="37546.A0A1B0FBY9"/>
<keyword evidence="6 11" id="KW-1133">Transmembrane helix</keyword>
<evidence type="ECO:0000313" key="14">
    <source>
        <dbReference type="Proteomes" id="UP000092444"/>
    </source>
</evidence>
<dbReference type="CDD" id="cd20069">
    <property type="entry name" value="5TM_Oxa1-like"/>
    <property type="match status" value="1"/>
</dbReference>
<evidence type="ECO:0000256" key="9">
    <source>
        <dbReference type="RuleBase" id="RU003945"/>
    </source>
</evidence>
<reference evidence="13" key="1">
    <citation type="submission" date="2020-05" db="UniProtKB">
        <authorList>
            <consortium name="EnsemblMetazoa"/>
        </authorList>
    </citation>
    <scope>IDENTIFICATION</scope>
    <source>
        <strain evidence="13">Yale</strain>
    </source>
</reference>
<feature type="transmembrane region" description="Helical" evidence="11">
    <location>
        <begin position="452"/>
        <end position="473"/>
    </location>
</feature>
<organism evidence="13 14">
    <name type="scientific">Glossina morsitans morsitans</name>
    <name type="common">Savannah tsetse fly</name>
    <dbReference type="NCBI Taxonomy" id="37546"/>
    <lineage>
        <taxon>Eukaryota</taxon>
        <taxon>Metazoa</taxon>
        <taxon>Ecdysozoa</taxon>
        <taxon>Arthropoda</taxon>
        <taxon>Hexapoda</taxon>
        <taxon>Insecta</taxon>
        <taxon>Pterygota</taxon>
        <taxon>Neoptera</taxon>
        <taxon>Endopterygota</taxon>
        <taxon>Diptera</taxon>
        <taxon>Brachycera</taxon>
        <taxon>Muscomorpha</taxon>
        <taxon>Hippoboscoidea</taxon>
        <taxon>Glossinidae</taxon>
        <taxon>Glossina</taxon>
    </lineage>
</organism>
<evidence type="ECO:0000256" key="10">
    <source>
        <dbReference type="SAM" id="MobiDB-lite"/>
    </source>
</evidence>
<feature type="transmembrane region" description="Helical" evidence="11">
    <location>
        <begin position="531"/>
        <end position="556"/>
    </location>
</feature>
<keyword evidence="14" id="KW-1185">Reference proteome</keyword>
<evidence type="ECO:0000256" key="11">
    <source>
        <dbReference type="SAM" id="Phobius"/>
    </source>
</evidence>
<dbReference type="PhylomeDB" id="A0A1B0FBY9"/>
<dbReference type="VEuPathDB" id="VectorBase:GMOY001069"/>
<dbReference type="PANTHER" id="PTHR12428:SF66">
    <property type="entry name" value="MITOCHONDRIAL INNER MEMBRANE PROTEIN OXA1L"/>
    <property type="match status" value="1"/>
</dbReference>
<feature type="region of interest" description="Disordered" evidence="10">
    <location>
        <begin position="639"/>
        <end position="658"/>
    </location>
</feature>
<name>A0A1B0FBY9_GLOMM</name>
<evidence type="ECO:0000313" key="13">
    <source>
        <dbReference type="EnsemblMetazoa" id="GMOY001069-PA"/>
    </source>
</evidence>
<dbReference type="GO" id="GO:0032979">
    <property type="term" value="P:protein insertion into mitochondrial inner membrane from matrix"/>
    <property type="evidence" value="ECO:0007669"/>
    <property type="project" value="TreeGrafter"/>
</dbReference>
<dbReference type="EnsemblMetazoa" id="GMOY001069-RA">
    <property type="protein sequence ID" value="GMOY001069-PA"/>
    <property type="gene ID" value="GMOY001069"/>
</dbReference>
<evidence type="ECO:0000256" key="8">
    <source>
        <dbReference type="ARBA" id="ARBA00023136"/>
    </source>
</evidence>
<dbReference type="Proteomes" id="UP000092444">
    <property type="component" value="Unassembled WGS sequence"/>
</dbReference>
<proteinExistence type="inferred from homology"/>
<evidence type="ECO:0000256" key="2">
    <source>
        <dbReference type="ARBA" id="ARBA00009877"/>
    </source>
</evidence>
<feature type="transmembrane region" description="Helical" evidence="11">
    <location>
        <begin position="485"/>
        <end position="510"/>
    </location>
</feature>
<keyword evidence="3 9" id="KW-0812">Transmembrane</keyword>
<keyword evidence="4" id="KW-0999">Mitochondrion inner membrane</keyword>
<sequence>ATLFLHHCQQLINLQLRLKTQRNISKYIKETRNIMLFKRLQMLRQAKVFKSIHLKRNLNKNIIEKIELKRAFPSVHDITCKLGKNYEKNKSVFIYKLTSTAASINSTIPILNKQGNHANSVSCRDAKCHSEVPNMDNGSFHGIARKLGKNDEINGNCSVRNLTPKYHSQLLTMDNGSFYDVICKADKNDRENKNFVISKVMSTTAVIPVLNKRDTEVSRSSYWNAQCHSQVPINNNSSFHEINRKLGTNYEKNKDFLISQLTPTAATIAARNKPDSRVHRLLGRNAKFNSQFIGSLGLTYVRTDSAVEMTEKTVVNLADIPAPPVVPSGAEETATQVVNALGEPTFASIGLGGWSPVGLVENCMEFLHVTWDLPWWAAIALGTVVVRTLIFPLVILAQRNAAKMGNYMPQLQALQLKMTEARQSGNAIDSARYAQEMMMFMKEKDVNPLKNMIVPLAQAPLFISFFMGLRAMANTPVESMRNGGLFWFTDLTIADPTFLLPIITSATLYLTIEIGTDSARLSAQNMGTMKYILRALPIVIFPFTMNFPAAILTYWACSNFISLGQVAVLKIPSVREFFKIEKTVIHAPETLPIKKKKFVEGMKDSWQNMKIAKEIEERQRLDEVRFSQAGRGPLVKTYKYDPTKQRTQVSAVQAKKKT</sequence>
<keyword evidence="8 11" id="KW-0472">Membrane</keyword>
<dbReference type="InterPro" id="IPR001708">
    <property type="entry name" value="YidC/ALB3/OXA1/COX18"/>
</dbReference>
<dbReference type="GO" id="GO:0032977">
    <property type="term" value="F:membrane insertase activity"/>
    <property type="evidence" value="ECO:0007669"/>
    <property type="project" value="InterPro"/>
</dbReference>
<keyword evidence="5" id="KW-0809">Transit peptide</keyword>
<evidence type="ECO:0000256" key="5">
    <source>
        <dbReference type="ARBA" id="ARBA00022946"/>
    </source>
</evidence>
<evidence type="ECO:0000256" key="3">
    <source>
        <dbReference type="ARBA" id="ARBA00022692"/>
    </source>
</evidence>
<evidence type="ECO:0000256" key="1">
    <source>
        <dbReference type="ARBA" id="ARBA00004448"/>
    </source>
</evidence>
<keyword evidence="7" id="KW-0496">Mitochondrion</keyword>
<dbReference type="NCBIfam" id="TIGR03592">
    <property type="entry name" value="yidC_oxa1_cterm"/>
    <property type="match status" value="1"/>
</dbReference>
<dbReference type="Pfam" id="PF02096">
    <property type="entry name" value="60KD_IMP"/>
    <property type="match status" value="1"/>
</dbReference>
<evidence type="ECO:0000259" key="12">
    <source>
        <dbReference type="Pfam" id="PF02096"/>
    </source>
</evidence>
<dbReference type="GO" id="GO:0005743">
    <property type="term" value="C:mitochondrial inner membrane"/>
    <property type="evidence" value="ECO:0007669"/>
    <property type="project" value="UniProtKB-SubCell"/>
</dbReference>
<dbReference type="PANTHER" id="PTHR12428">
    <property type="entry name" value="OXA1"/>
    <property type="match status" value="1"/>
</dbReference>
<protein>
    <recommendedName>
        <fullName evidence="12">Membrane insertase YidC/Oxa/ALB C-terminal domain-containing protein</fullName>
    </recommendedName>
</protein>
<dbReference type="AlphaFoldDB" id="A0A1B0FBY9"/>
<dbReference type="EMBL" id="CCAG010008857">
    <property type="status" value="NOT_ANNOTATED_CDS"/>
    <property type="molecule type" value="Genomic_DNA"/>
</dbReference>
<comment type="similarity">
    <text evidence="2 9">Belongs to the OXA1/ALB3/YidC family.</text>
</comment>
<evidence type="ECO:0000256" key="4">
    <source>
        <dbReference type="ARBA" id="ARBA00022792"/>
    </source>
</evidence>
<evidence type="ECO:0000256" key="6">
    <source>
        <dbReference type="ARBA" id="ARBA00022989"/>
    </source>
</evidence>
<accession>A0A1B0FBY9</accession>
<comment type="subcellular location">
    <subcellularLocation>
        <location evidence="9">Membrane</location>
        <topology evidence="9">Multi-pass membrane protein</topology>
    </subcellularLocation>
    <subcellularLocation>
        <location evidence="1">Mitochondrion inner membrane</location>
        <topology evidence="1">Multi-pass membrane protein</topology>
    </subcellularLocation>
</comment>